<name>A0A3S4ZPZ9_9FIRM</name>
<sequence>MKKNSKLLDILAFVVIGLFLILPLFMTVVYSFFRDFTKIIPREFTFDFYRELFTATEIWPVLIRTVLISVLPVLITVMIMLLALYAARVYYPKAEVIMDAVSKIPYGIQGVIMAVSLIVLYGNSENFYGNRIFLLVCSYCVLICPYMYQGVKNTLTAIDMTPMLEAAEILGASSLRTFVTIIVPAAYRGLLATMLLSAGLLFADFVLVNILAGSYYETLGIFLNRMLSVSGPTAAAISTIMSVVMLALSALVNHLNARQSSPQNGSKEN</sequence>
<feature type="transmembrane region" description="Helical" evidence="8">
    <location>
        <begin position="233"/>
        <end position="252"/>
    </location>
</feature>
<feature type="domain" description="ABC transmembrane type-1" evidence="9">
    <location>
        <begin position="62"/>
        <end position="252"/>
    </location>
</feature>
<comment type="subcellular location">
    <subcellularLocation>
        <location evidence="1">Cell inner membrane</location>
        <topology evidence="1">Multi-pass membrane protein</topology>
    </subcellularLocation>
    <subcellularLocation>
        <location evidence="8">Cell membrane</location>
        <topology evidence="8">Multi-pass membrane protein</topology>
    </subcellularLocation>
</comment>
<dbReference type="CDD" id="cd06261">
    <property type="entry name" value="TM_PBP2"/>
    <property type="match status" value="1"/>
</dbReference>
<evidence type="ECO:0000256" key="4">
    <source>
        <dbReference type="ARBA" id="ARBA00022519"/>
    </source>
</evidence>
<dbReference type="AlphaFoldDB" id="A0A3S4ZPZ9"/>
<dbReference type="Gene3D" id="1.10.3720.10">
    <property type="entry name" value="MetI-like"/>
    <property type="match status" value="1"/>
</dbReference>
<evidence type="ECO:0000256" key="8">
    <source>
        <dbReference type="RuleBase" id="RU363032"/>
    </source>
</evidence>
<dbReference type="EMBL" id="LR134523">
    <property type="protein sequence ID" value="VEJ34913.1"/>
    <property type="molecule type" value="Genomic_DNA"/>
</dbReference>
<keyword evidence="6 8" id="KW-1133">Transmembrane helix</keyword>
<protein>
    <submittedName>
        <fullName evidence="10">Spermidine/putrescine transport system permease protein PotB</fullName>
    </submittedName>
</protein>
<accession>A0A3S4ZPZ9</accession>
<dbReference type="GO" id="GO:0005886">
    <property type="term" value="C:plasma membrane"/>
    <property type="evidence" value="ECO:0007669"/>
    <property type="project" value="UniProtKB-SubCell"/>
</dbReference>
<dbReference type="Proteomes" id="UP000269544">
    <property type="component" value="Chromosome"/>
</dbReference>
<evidence type="ECO:0000256" key="7">
    <source>
        <dbReference type="ARBA" id="ARBA00023136"/>
    </source>
</evidence>
<evidence type="ECO:0000259" key="9">
    <source>
        <dbReference type="PROSITE" id="PS50928"/>
    </source>
</evidence>
<dbReference type="SUPFAM" id="SSF161098">
    <property type="entry name" value="MetI-like"/>
    <property type="match status" value="1"/>
</dbReference>
<reference evidence="10 11" key="1">
    <citation type="submission" date="2018-12" db="EMBL/GenBank/DDBJ databases">
        <authorList>
            <consortium name="Pathogen Informatics"/>
        </authorList>
    </citation>
    <scope>NUCLEOTIDE SEQUENCE [LARGE SCALE GENOMIC DNA]</scope>
    <source>
        <strain evidence="10 11">NCTC13079</strain>
    </source>
</reference>
<keyword evidence="4" id="KW-0997">Cell inner membrane</keyword>
<keyword evidence="3" id="KW-1003">Cell membrane</keyword>
<feature type="transmembrane region" description="Helical" evidence="8">
    <location>
        <begin position="169"/>
        <end position="187"/>
    </location>
</feature>
<evidence type="ECO:0000256" key="2">
    <source>
        <dbReference type="ARBA" id="ARBA00022448"/>
    </source>
</evidence>
<feature type="transmembrane region" description="Helical" evidence="8">
    <location>
        <begin position="193"/>
        <end position="212"/>
    </location>
</feature>
<feature type="transmembrane region" description="Helical" evidence="8">
    <location>
        <begin position="104"/>
        <end position="122"/>
    </location>
</feature>
<evidence type="ECO:0000313" key="11">
    <source>
        <dbReference type="Proteomes" id="UP000269544"/>
    </source>
</evidence>
<proteinExistence type="inferred from homology"/>
<feature type="transmembrane region" description="Helical" evidence="8">
    <location>
        <begin position="61"/>
        <end position="84"/>
    </location>
</feature>
<evidence type="ECO:0000256" key="3">
    <source>
        <dbReference type="ARBA" id="ARBA00022475"/>
    </source>
</evidence>
<dbReference type="Pfam" id="PF00528">
    <property type="entry name" value="BPD_transp_1"/>
    <property type="match status" value="1"/>
</dbReference>
<gene>
    <name evidence="10" type="primary">potB_1</name>
    <name evidence="10" type="ORF">NCTC13079_00389</name>
</gene>
<dbReference type="PANTHER" id="PTHR43357:SF4">
    <property type="entry name" value="INNER MEMBRANE ABC TRANSPORTER PERMEASE PROTEIN YDCV"/>
    <property type="match status" value="1"/>
</dbReference>
<comment type="similarity">
    <text evidence="8">Belongs to the binding-protein-dependent transport system permease family.</text>
</comment>
<keyword evidence="11" id="KW-1185">Reference proteome</keyword>
<feature type="transmembrane region" description="Helical" evidence="8">
    <location>
        <begin position="128"/>
        <end position="148"/>
    </location>
</feature>
<dbReference type="InterPro" id="IPR035906">
    <property type="entry name" value="MetI-like_sf"/>
</dbReference>
<keyword evidence="5 8" id="KW-0812">Transmembrane</keyword>
<dbReference type="PANTHER" id="PTHR43357">
    <property type="entry name" value="INNER MEMBRANE ABC TRANSPORTER PERMEASE PROTEIN YDCV"/>
    <property type="match status" value="1"/>
</dbReference>
<dbReference type="GO" id="GO:0055085">
    <property type="term" value="P:transmembrane transport"/>
    <property type="evidence" value="ECO:0007669"/>
    <property type="project" value="InterPro"/>
</dbReference>
<keyword evidence="2 8" id="KW-0813">Transport</keyword>
<evidence type="ECO:0000313" key="10">
    <source>
        <dbReference type="EMBL" id="VEJ34913.1"/>
    </source>
</evidence>
<evidence type="ECO:0000256" key="6">
    <source>
        <dbReference type="ARBA" id="ARBA00022989"/>
    </source>
</evidence>
<dbReference type="PROSITE" id="PS50928">
    <property type="entry name" value="ABC_TM1"/>
    <property type="match status" value="1"/>
</dbReference>
<feature type="transmembrane region" description="Helical" evidence="8">
    <location>
        <begin position="7"/>
        <end position="33"/>
    </location>
</feature>
<evidence type="ECO:0000256" key="5">
    <source>
        <dbReference type="ARBA" id="ARBA00022692"/>
    </source>
</evidence>
<evidence type="ECO:0000256" key="1">
    <source>
        <dbReference type="ARBA" id="ARBA00004429"/>
    </source>
</evidence>
<organism evidence="10 11">
    <name type="scientific">Aedoeadaptatus ivorii</name>
    <dbReference type="NCBI Taxonomy" id="54006"/>
    <lineage>
        <taxon>Bacteria</taxon>
        <taxon>Bacillati</taxon>
        <taxon>Bacillota</taxon>
        <taxon>Tissierellia</taxon>
        <taxon>Tissierellales</taxon>
        <taxon>Peptoniphilaceae</taxon>
        <taxon>Aedoeadaptatus</taxon>
    </lineage>
</organism>
<dbReference type="InterPro" id="IPR000515">
    <property type="entry name" value="MetI-like"/>
</dbReference>
<dbReference type="KEGG" id="piv:NCTC13079_00389"/>
<dbReference type="RefSeq" id="WP_164715178.1">
    <property type="nucleotide sequence ID" value="NZ_JAUSWF010000002.1"/>
</dbReference>
<keyword evidence="7 8" id="KW-0472">Membrane</keyword>